<feature type="region of interest" description="Disordered" evidence="1">
    <location>
        <begin position="839"/>
        <end position="860"/>
    </location>
</feature>
<evidence type="ECO:0000313" key="4">
    <source>
        <dbReference type="Proteomes" id="UP001152759"/>
    </source>
</evidence>
<dbReference type="Pfam" id="PF13638">
    <property type="entry name" value="PIN_4"/>
    <property type="match status" value="1"/>
</dbReference>
<keyword evidence="4" id="KW-1185">Reference proteome</keyword>
<proteinExistence type="predicted"/>
<feature type="region of interest" description="Disordered" evidence="1">
    <location>
        <begin position="907"/>
        <end position="930"/>
    </location>
</feature>
<gene>
    <name evidence="3" type="ORF">BEMITA_LOCUS6743</name>
</gene>
<dbReference type="KEGG" id="btab:109038024"/>
<dbReference type="CDD" id="cd18727">
    <property type="entry name" value="PIN_Swt1-like"/>
    <property type="match status" value="1"/>
</dbReference>
<dbReference type="CDD" id="cd00201">
    <property type="entry name" value="WW"/>
    <property type="match status" value="1"/>
</dbReference>
<dbReference type="Gene3D" id="3.40.50.1010">
    <property type="entry name" value="5'-nuclease"/>
    <property type="match status" value="1"/>
</dbReference>
<feature type="region of interest" description="Disordered" evidence="1">
    <location>
        <begin position="91"/>
        <end position="114"/>
    </location>
</feature>
<dbReference type="InterPro" id="IPR029060">
    <property type="entry name" value="PIN-like_dom_sf"/>
</dbReference>
<dbReference type="SUPFAM" id="SSF51045">
    <property type="entry name" value="WW domain"/>
    <property type="match status" value="1"/>
</dbReference>
<dbReference type="InterPro" id="IPR036020">
    <property type="entry name" value="WW_dom_sf"/>
</dbReference>
<feature type="compositionally biased region" description="Low complexity" evidence="1">
    <location>
        <begin position="256"/>
        <end position="268"/>
    </location>
</feature>
<feature type="compositionally biased region" description="Polar residues" evidence="1">
    <location>
        <begin position="568"/>
        <end position="585"/>
    </location>
</feature>
<feature type="compositionally biased region" description="Basic and acidic residues" evidence="1">
    <location>
        <begin position="471"/>
        <end position="481"/>
    </location>
</feature>
<dbReference type="InterPro" id="IPR002716">
    <property type="entry name" value="PIN_dom"/>
</dbReference>
<dbReference type="GO" id="GO:0005634">
    <property type="term" value="C:nucleus"/>
    <property type="evidence" value="ECO:0007669"/>
    <property type="project" value="TreeGrafter"/>
</dbReference>
<dbReference type="Pfam" id="PF00397">
    <property type="entry name" value="WW"/>
    <property type="match status" value="1"/>
</dbReference>
<feature type="compositionally biased region" description="Low complexity" evidence="1">
    <location>
        <begin position="130"/>
        <end position="160"/>
    </location>
</feature>
<feature type="compositionally biased region" description="Polar residues" evidence="1">
    <location>
        <begin position="916"/>
        <end position="930"/>
    </location>
</feature>
<reference evidence="3" key="1">
    <citation type="submission" date="2021-12" db="EMBL/GenBank/DDBJ databases">
        <authorList>
            <person name="King R."/>
        </authorList>
    </citation>
    <scope>NUCLEOTIDE SEQUENCE</scope>
</reference>
<evidence type="ECO:0000256" key="1">
    <source>
        <dbReference type="SAM" id="MobiDB-lite"/>
    </source>
</evidence>
<dbReference type="Gene3D" id="2.20.70.10">
    <property type="match status" value="1"/>
</dbReference>
<dbReference type="PANTHER" id="PTHR16161:SF0">
    <property type="entry name" value="TRANSCRIPTIONAL PROTEIN SWT1"/>
    <property type="match status" value="1"/>
</dbReference>
<dbReference type="InterPro" id="IPR052626">
    <property type="entry name" value="SWT1_Regulator"/>
</dbReference>
<protein>
    <recommendedName>
        <fullName evidence="2">WW domain-containing protein</fullName>
    </recommendedName>
</protein>
<evidence type="ECO:0000313" key="3">
    <source>
        <dbReference type="EMBL" id="CAH0387772.1"/>
    </source>
</evidence>
<feature type="region of interest" description="Disordered" evidence="1">
    <location>
        <begin position="231"/>
        <end position="271"/>
    </location>
</feature>
<dbReference type="SUPFAM" id="SSF88723">
    <property type="entry name" value="PIN domain-like"/>
    <property type="match status" value="1"/>
</dbReference>
<dbReference type="EMBL" id="OU963864">
    <property type="protein sequence ID" value="CAH0387772.1"/>
    <property type="molecule type" value="Genomic_DNA"/>
</dbReference>
<dbReference type="Proteomes" id="UP001152759">
    <property type="component" value="Chromosome 3"/>
</dbReference>
<name>A0A9P0ACN4_BEMTA</name>
<feature type="region of interest" description="Disordered" evidence="1">
    <location>
        <begin position="691"/>
        <end position="744"/>
    </location>
</feature>
<accession>A0A9P0ACN4</accession>
<feature type="compositionally biased region" description="Basic and acidic residues" evidence="1">
    <location>
        <begin position="715"/>
        <end position="733"/>
    </location>
</feature>
<dbReference type="PROSITE" id="PS50020">
    <property type="entry name" value="WW_DOMAIN_2"/>
    <property type="match status" value="1"/>
</dbReference>
<feature type="region of interest" description="Disordered" evidence="1">
    <location>
        <begin position="520"/>
        <end position="612"/>
    </location>
</feature>
<dbReference type="PANTHER" id="PTHR16161">
    <property type="entry name" value="TRANSCRIPTIONAL PROTEIN SWT1"/>
    <property type="match status" value="1"/>
</dbReference>
<evidence type="ECO:0000259" key="2">
    <source>
        <dbReference type="PROSITE" id="PS50020"/>
    </source>
</evidence>
<dbReference type="InterPro" id="IPR001202">
    <property type="entry name" value="WW_dom"/>
</dbReference>
<feature type="region of interest" description="Disordered" evidence="1">
    <location>
        <begin position="436"/>
        <end position="508"/>
    </location>
</feature>
<sequence>MSQPTKSKKLPLPPGWIAYPSRSHPGRVYFYHSETRQSIWQDRITEVFDLSNSDENAGLIPDEPQLQKALETLSNAPTPLKGKSILDEAIVRPSSPVDSADQAREFGRSKLPNSSELRSLSDHLVSLSRDSFNSDSDSQKSLSSWDKVKSNCSSSKSPDSMPFNEQSAKNCIDSNSNQSALQVDSYSGYQSHICSSTPVTENLSGATLGSLSQQNNQKSCSNSLNRFFSSHSRSSSPIIDSHDVSSIGKLQNCNPSPQSDHSSNSSGSKKNEIWKRMDSNANFSCNKSSVNDRLQKARFSVRNITEKPLAPHKRNEASDRIQGGFNEQNLINNSWSHEPYNRHTPYESESSFLPSEELNLNNTWLCPPNAVAPSRSFNCSAQPQERNVWDSDEQYLSHSRSDAVLRPSNRFSHCSQNPGPSSGRSIFDEFIMGKDKAQAPPSRHNFNNKRKNDEYFQPYSDSRNTALPPLPKHDFNNHRNSDPLFLPHPKSRNMDQFPPTRHNFSNQRNSDLYFAPTHVSRNVDQHPPRKHNFNNQRSSKPHHRRNSDPHFQPHLNSRDMDQLPPPRHNSSNQRNCRPQAQSQKKYPSKRPSRLDPLAQASNRASTFRENSVQNRLLKAQKEVLSRGNPVRPPVSMEPIMHQNNPTRDESFCQNSKFLDVFDRITANSAKILSPHKMLSKFSQERPDVVKWPKNFTDKAPSSDQNKNKYRHSQKRKLDLSEDKSEMKKTETRISLKRKSTSMKVCGESMSEKSNQLNAALEKFKAPLSSSNQKSTSECSDSSSRLTCFSTDTQKKTPPQSDKVLAMESPCTFIRRRTSVEGEFPEFLCEAQSFKNPEHALEQETDEVSSGEPKNILKQKTADKQNLLASKRVQFREELEETIDLEEEDYICAEDQQMMDLDLYDCAKDNPEPPKKSTISKSQGSSVQQRLENARKIERTAINVQQSQSSETALSHKVEPNLQISHTKNEEEPMDWEDIPLPEIMTQVEQTRYFMSMCQQKTTANWLPEQSSITFPPKAEFCIVIDTNIFLSKISFVVRIRDTYFKGLGLPTIVVPWQVVQEIDSLKDRGSTKIKTKANIAKNFLFENLSNKNPRVRGQTMQEHDECQGEDYVAPDDMILKCAIKLIKSGKSVELLTDDKNLVSKAKINNICAYTREQMEQRLNEEKANQACSNLEPTSPADTKLDILTCALKTDLMEYFSVVIKKGMSECFGEKNWAKHCCIKPPWTAISDCLTVLEKHGLSICCKQIPKTHFTKAVKEVQMFFVSQEKGSKVTIPTLMLSIKAIDVVIRFLGAENAFKDDSQVMLKKIEELRKQLSEIGLGTKVNCNSKPDSSHSSAEVEVVFHNVIHPIADQQTTVQPPDSQSLVRVPVSVSSALDRSYIYCKNMCATMCCVFHIPNDLTDVEIVDKKLSKLKDEHTKLKAFIRDLICSFGSLEEAKASAELLSLESDYIDEINEILTKFLNGYLNVSPPIEIPKVDTFQFFTDPQYASVRERGFLQLQELQKLLVKCSSKFKELNVI</sequence>
<organism evidence="3 4">
    <name type="scientific">Bemisia tabaci</name>
    <name type="common">Sweetpotato whitefly</name>
    <name type="synonym">Aleurodes tabaci</name>
    <dbReference type="NCBI Taxonomy" id="7038"/>
    <lineage>
        <taxon>Eukaryota</taxon>
        <taxon>Metazoa</taxon>
        <taxon>Ecdysozoa</taxon>
        <taxon>Arthropoda</taxon>
        <taxon>Hexapoda</taxon>
        <taxon>Insecta</taxon>
        <taxon>Pterygota</taxon>
        <taxon>Neoptera</taxon>
        <taxon>Paraneoptera</taxon>
        <taxon>Hemiptera</taxon>
        <taxon>Sternorrhyncha</taxon>
        <taxon>Aleyrodoidea</taxon>
        <taxon>Aleyrodidae</taxon>
        <taxon>Aleyrodinae</taxon>
        <taxon>Bemisia</taxon>
    </lineage>
</organism>
<feature type="region of interest" description="Disordered" evidence="1">
    <location>
        <begin position="130"/>
        <end position="170"/>
    </location>
</feature>
<feature type="domain" description="WW" evidence="2">
    <location>
        <begin position="10"/>
        <end position="45"/>
    </location>
</feature>
<feature type="compositionally biased region" description="Polar residues" evidence="1">
    <location>
        <begin position="599"/>
        <end position="612"/>
    </location>
</feature>